<dbReference type="AlphaFoldDB" id="A0A9R1VND3"/>
<comment type="function">
    <text evidence="8">Aux/IAA proteins are short-lived transcriptional factors that function as repressors of early auxin response genes at low auxin concentrations.</text>
</comment>
<protein>
    <recommendedName>
        <fullName evidence="8">Auxin-responsive protein</fullName>
    </recommendedName>
</protein>
<accession>A0A9R1VND3</accession>
<reference evidence="11 12" key="1">
    <citation type="journal article" date="2017" name="Nat. Commun.">
        <title>Genome assembly with in vitro proximity ligation data and whole-genome triplication in lettuce.</title>
        <authorList>
            <person name="Reyes-Chin-Wo S."/>
            <person name="Wang Z."/>
            <person name="Yang X."/>
            <person name="Kozik A."/>
            <person name="Arikit S."/>
            <person name="Song C."/>
            <person name="Xia L."/>
            <person name="Froenicke L."/>
            <person name="Lavelle D.O."/>
            <person name="Truco M.J."/>
            <person name="Xia R."/>
            <person name="Zhu S."/>
            <person name="Xu C."/>
            <person name="Xu H."/>
            <person name="Xu X."/>
            <person name="Cox K."/>
            <person name="Korf I."/>
            <person name="Meyers B.C."/>
            <person name="Michelmore R.W."/>
        </authorList>
    </citation>
    <scope>NUCLEOTIDE SEQUENCE [LARGE SCALE GENOMIC DNA]</scope>
    <source>
        <strain evidence="12">cv. Salinas</strain>
        <tissue evidence="11">Seedlings</tissue>
    </source>
</reference>
<keyword evidence="5 8" id="KW-0804">Transcription</keyword>
<keyword evidence="12" id="KW-1185">Reference proteome</keyword>
<dbReference type="Gramene" id="rna-gnl|WGS:NBSK|LSAT_5X134641_mrna">
    <property type="protein sequence ID" value="cds-PLY87162.1"/>
    <property type="gene ID" value="gene-LSAT_5X134641"/>
</dbReference>
<dbReference type="PANTHER" id="PTHR31734">
    <property type="entry name" value="AUXIN-RESPONSIVE PROTEIN IAA17"/>
    <property type="match status" value="1"/>
</dbReference>
<comment type="subunit">
    <text evidence="8">Homodimers and heterodimers.</text>
</comment>
<evidence type="ECO:0000256" key="9">
    <source>
        <dbReference type="SAM" id="MobiDB-lite"/>
    </source>
</evidence>
<dbReference type="OrthoDB" id="7848332at2759"/>
<dbReference type="Proteomes" id="UP000235145">
    <property type="component" value="Unassembled WGS sequence"/>
</dbReference>
<evidence type="ECO:0000256" key="8">
    <source>
        <dbReference type="RuleBase" id="RU004549"/>
    </source>
</evidence>
<dbReference type="Gene3D" id="3.10.20.90">
    <property type="entry name" value="Phosphatidylinositol 3-kinase Catalytic Subunit, Chain A, domain 1"/>
    <property type="match status" value="1"/>
</dbReference>
<evidence type="ECO:0000256" key="3">
    <source>
        <dbReference type="ARBA" id="ARBA00022491"/>
    </source>
</evidence>
<organism evidence="11 12">
    <name type="scientific">Lactuca sativa</name>
    <name type="common">Garden lettuce</name>
    <dbReference type="NCBI Taxonomy" id="4236"/>
    <lineage>
        <taxon>Eukaryota</taxon>
        <taxon>Viridiplantae</taxon>
        <taxon>Streptophyta</taxon>
        <taxon>Embryophyta</taxon>
        <taxon>Tracheophyta</taxon>
        <taxon>Spermatophyta</taxon>
        <taxon>Magnoliopsida</taxon>
        <taxon>eudicotyledons</taxon>
        <taxon>Gunneridae</taxon>
        <taxon>Pentapetalae</taxon>
        <taxon>asterids</taxon>
        <taxon>campanulids</taxon>
        <taxon>Asterales</taxon>
        <taxon>Asteraceae</taxon>
        <taxon>Cichorioideae</taxon>
        <taxon>Cichorieae</taxon>
        <taxon>Lactucinae</taxon>
        <taxon>Lactuca</taxon>
    </lineage>
</organism>
<evidence type="ECO:0000256" key="2">
    <source>
        <dbReference type="ARBA" id="ARBA00006728"/>
    </source>
</evidence>
<dbReference type="InterPro" id="IPR033389">
    <property type="entry name" value="AUX/IAA_dom"/>
</dbReference>
<dbReference type="GO" id="GO:0005634">
    <property type="term" value="C:nucleus"/>
    <property type="evidence" value="ECO:0007669"/>
    <property type="project" value="UniProtKB-SubCell"/>
</dbReference>
<evidence type="ECO:0000259" key="10">
    <source>
        <dbReference type="PROSITE" id="PS51745"/>
    </source>
</evidence>
<comment type="caution">
    <text evidence="11">The sequence shown here is derived from an EMBL/GenBank/DDBJ whole genome shotgun (WGS) entry which is preliminary data.</text>
</comment>
<evidence type="ECO:0000256" key="7">
    <source>
        <dbReference type="ARBA" id="ARBA00023294"/>
    </source>
</evidence>
<feature type="compositionally biased region" description="Low complexity" evidence="9">
    <location>
        <begin position="13"/>
        <end position="28"/>
    </location>
</feature>
<keyword evidence="4 8" id="KW-0805">Transcription regulation</keyword>
<dbReference type="GO" id="GO:0006355">
    <property type="term" value="P:regulation of DNA-templated transcription"/>
    <property type="evidence" value="ECO:0007669"/>
    <property type="project" value="InterPro"/>
</dbReference>
<keyword evidence="3 8" id="KW-0678">Repressor</keyword>
<comment type="subcellular location">
    <subcellularLocation>
        <location evidence="1 8">Nucleus</location>
    </subcellularLocation>
</comment>
<feature type="region of interest" description="Disordered" evidence="9">
    <location>
        <begin position="113"/>
        <end position="154"/>
    </location>
</feature>
<evidence type="ECO:0000313" key="12">
    <source>
        <dbReference type="Proteomes" id="UP000235145"/>
    </source>
</evidence>
<dbReference type="InterPro" id="IPR053793">
    <property type="entry name" value="PB1-like"/>
</dbReference>
<name>A0A9R1VND3_LACSA</name>
<evidence type="ECO:0000256" key="6">
    <source>
        <dbReference type="ARBA" id="ARBA00023242"/>
    </source>
</evidence>
<dbReference type="PANTHER" id="PTHR31734:SF257">
    <property type="entry name" value="AUXIN-RESPONSIVE PROTEIN"/>
    <property type="match status" value="1"/>
</dbReference>
<proteinExistence type="inferred from homology"/>
<sequence>MSVPLEHDYIGLSEPSSMEKASESSNHSSESDKNNALNLKATELRLGLPGLGQDLEENACKNSPVKNFVSGAKRGFSDVNFDGSCKWGFNGGYEGDSVKGSCSTTSVLFGINSGKESKQTQQPSPLPLEEKKKASVTTENGRSRTPPSSKAQVVGWPPIRSFRKNTMTANLSKNDDANAAEENLGCLYVKVSMDGAPYLRKVDLKTCKNYSQLSKALEKMFDRFTLGQCTSNGLRGQEGLCESNLKDLLHHNESVLTYEDKDGDWMLVGDVPWEMFIDSCKRLRIMKGSEAIGLAPRSMEKSKNQIRGV</sequence>
<evidence type="ECO:0000256" key="1">
    <source>
        <dbReference type="ARBA" id="ARBA00004123"/>
    </source>
</evidence>
<evidence type="ECO:0000256" key="4">
    <source>
        <dbReference type="ARBA" id="ARBA00023015"/>
    </source>
</evidence>
<keyword evidence="6 8" id="KW-0539">Nucleus</keyword>
<evidence type="ECO:0000313" key="11">
    <source>
        <dbReference type="EMBL" id="KAJ0207716.1"/>
    </source>
</evidence>
<dbReference type="GO" id="GO:0009734">
    <property type="term" value="P:auxin-activated signaling pathway"/>
    <property type="evidence" value="ECO:0007669"/>
    <property type="project" value="UniProtKB-UniRule"/>
</dbReference>
<dbReference type="Pfam" id="PF02309">
    <property type="entry name" value="AUX_IAA"/>
    <property type="match status" value="1"/>
</dbReference>
<dbReference type="FunFam" id="3.10.20.90:FF:000078">
    <property type="entry name" value="Auxin-responsive protein"/>
    <property type="match status" value="1"/>
</dbReference>
<keyword evidence="7 8" id="KW-0927">Auxin signaling pathway</keyword>
<dbReference type="PROSITE" id="PS51745">
    <property type="entry name" value="PB1"/>
    <property type="match status" value="1"/>
</dbReference>
<dbReference type="InterPro" id="IPR003311">
    <property type="entry name" value="AUX_IAA"/>
</dbReference>
<evidence type="ECO:0000256" key="5">
    <source>
        <dbReference type="ARBA" id="ARBA00023163"/>
    </source>
</evidence>
<feature type="region of interest" description="Disordered" evidence="9">
    <location>
        <begin position="1"/>
        <end position="38"/>
    </location>
</feature>
<gene>
    <name evidence="11" type="ORF">LSAT_V11C500276790</name>
</gene>
<dbReference type="SUPFAM" id="SSF54277">
    <property type="entry name" value="CAD &amp; PB1 domains"/>
    <property type="match status" value="1"/>
</dbReference>
<dbReference type="EMBL" id="NBSK02000005">
    <property type="protein sequence ID" value="KAJ0207716.1"/>
    <property type="molecule type" value="Genomic_DNA"/>
</dbReference>
<feature type="domain" description="PB1" evidence="10">
    <location>
        <begin position="186"/>
        <end position="288"/>
    </location>
</feature>
<feature type="compositionally biased region" description="Polar residues" evidence="9">
    <location>
        <begin position="135"/>
        <end position="151"/>
    </location>
</feature>
<comment type="similarity">
    <text evidence="2 8">Belongs to the Aux/IAA family.</text>
</comment>